<dbReference type="EMBL" id="JAHXZJ010000747">
    <property type="protein sequence ID" value="KAH0557720.1"/>
    <property type="molecule type" value="Genomic_DNA"/>
</dbReference>
<sequence length="490" mass="57305">MHSTMNTQLRKKIRGILTSGHVSLTINDRQLLEMCFLDELKPVIVTVDLIDVVYEITRDKTANLSIIVIDDHFSSKVIKEYYPRHPSFVLSGDSLEALMKNIHEIKTAKIWNVKSLFVIVGTQCQNSAAVLKLLWEIEALSSFYICQDEFNNQTLIFTFNPFSNYAPKPWERVVGFNNAKICESIKFNKSARLDGFPLKGFKDGIRSNASFRKNQEILSPLTNDFFKTSLSMINSTPEVDTIYDVSYRNPFKNRTHDFLWKPYIIKFTAVKYVDIMASYDQDSYVILTRRQKTVPVISQIIDCYFNVWTVNILVFILTIILILIYINHNYHLREALMDMLSLMLDMEMIVPMRRMSMRLTFFSARLFMLIFNSTLQGHLSAVLAKPARQQVDTLEQLYVNHFHVHFDFKIEKELLMTGLWSYTSDKKYLYRNFIMKYPVCLEELLKNDSAVCIMNKFEKSVCSLQIFMDWYYTSSVVDFDQFAQSFNDSD</sequence>
<evidence type="ECO:0000256" key="1">
    <source>
        <dbReference type="SAM" id="Phobius"/>
    </source>
</evidence>
<reference evidence="2 3" key="1">
    <citation type="journal article" date="2021" name="J. Hered.">
        <title>A chromosome-level genome assembly of the parasitoid wasp, Cotesia glomerata (Hymenoptera: Braconidae).</title>
        <authorList>
            <person name="Pinto B.J."/>
            <person name="Weis J.J."/>
            <person name="Gamble T."/>
            <person name="Ode P.J."/>
            <person name="Paul R."/>
            <person name="Zaspel J.M."/>
        </authorList>
    </citation>
    <scope>NUCLEOTIDE SEQUENCE [LARGE SCALE GENOMIC DNA]</scope>
    <source>
        <strain evidence="2">CgM1</strain>
    </source>
</reference>
<name>A0AAV7IRN5_COTGL</name>
<evidence type="ECO:0000313" key="3">
    <source>
        <dbReference type="Proteomes" id="UP000826195"/>
    </source>
</evidence>
<feature type="transmembrane region" description="Helical" evidence="1">
    <location>
        <begin position="305"/>
        <end position="326"/>
    </location>
</feature>
<gene>
    <name evidence="2" type="ORF">KQX54_010785</name>
</gene>
<organism evidence="2 3">
    <name type="scientific">Cotesia glomerata</name>
    <name type="common">Lepidopteran parasitic wasp</name>
    <name type="synonym">Apanteles glomeratus</name>
    <dbReference type="NCBI Taxonomy" id="32391"/>
    <lineage>
        <taxon>Eukaryota</taxon>
        <taxon>Metazoa</taxon>
        <taxon>Ecdysozoa</taxon>
        <taxon>Arthropoda</taxon>
        <taxon>Hexapoda</taxon>
        <taxon>Insecta</taxon>
        <taxon>Pterygota</taxon>
        <taxon>Neoptera</taxon>
        <taxon>Endopterygota</taxon>
        <taxon>Hymenoptera</taxon>
        <taxon>Apocrita</taxon>
        <taxon>Ichneumonoidea</taxon>
        <taxon>Braconidae</taxon>
        <taxon>Microgastrinae</taxon>
        <taxon>Cotesia</taxon>
    </lineage>
</organism>
<dbReference type="Proteomes" id="UP000826195">
    <property type="component" value="Unassembled WGS sequence"/>
</dbReference>
<comment type="caution">
    <text evidence="2">The sequence shown here is derived from an EMBL/GenBank/DDBJ whole genome shotgun (WGS) entry which is preliminary data.</text>
</comment>
<keyword evidence="1" id="KW-0472">Membrane</keyword>
<dbReference type="AlphaFoldDB" id="A0AAV7IRN5"/>
<evidence type="ECO:0000313" key="2">
    <source>
        <dbReference type="EMBL" id="KAH0557720.1"/>
    </source>
</evidence>
<keyword evidence="1" id="KW-1133">Transmembrane helix</keyword>
<feature type="transmembrane region" description="Helical" evidence="1">
    <location>
        <begin position="362"/>
        <end position="384"/>
    </location>
</feature>
<proteinExistence type="predicted"/>
<keyword evidence="3" id="KW-1185">Reference proteome</keyword>
<keyword evidence="1" id="KW-0812">Transmembrane</keyword>
<accession>A0AAV7IRN5</accession>
<protein>
    <submittedName>
        <fullName evidence="2">Uncharacterized protein</fullName>
    </submittedName>
</protein>